<dbReference type="CDD" id="cd00110">
    <property type="entry name" value="LamG"/>
    <property type="match status" value="1"/>
</dbReference>
<evidence type="ECO:0000259" key="6">
    <source>
        <dbReference type="SMART" id="SM00282"/>
    </source>
</evidence>
<accession>G3TUP1</accession>
<dbReference type="SMART" id="SM00282">
    <property type="entry name" value="LamG"/>
    <property type="match status" value="1"/>
</dbReference>
<feature type="region of interest" description="Disordered" evidence="3">
    <location>
        <begin position="304"/>
        <end position="450"/>
    </location>
</feature>
<sequence>MVSRFRWQKVSPGRGASRCAPLPLLWLILPLPPLISAQPADLLKVLDFHNLPDGITKTTGFCATRRSSKGPDVAYRVTKDAQLSAPTRQLYPASAFPEDFSILATVKAKKGSQAFLVSIYNEQGIQQIGLEMGRSPVFLYEDHTGKPGPEDYPLFRGINLSDGKWHRVALSIHKKNVTLVLDCKKRTTKFLDRSDHPIIDVNGIIVFGTRILDEEVFEGDIQQLLFVADHRAAYDYCEHYSPDCDTAVPDTPQSQDPNPDEYLPNNEYPLPVQIGLMSQGPEPRPLLQTQESAGENFKYIREELTLPPTEAPTVPETREGPGKEDDPGIGDYDYVPSEDYYTPSPYEDINYGEGIENPDQPTDPGPAAEFPTSTEATTNVSSPALSPEEGKDDFDGEFTEETIKNLDENYYDPYFDPTISPSEIGPGMPANQDTVYEGIGGPRGEKGQKGEPAIIEPQALFLQNSFVPERPSGPGPGMGCVGPTG</sequence>
<dbReference type="Ensembl" id="ENSLAFT00000031673.1">
    <property type="protein sequence ID" value="ENSLAFP00000019299.1"/>
    <property type="gene ID" value="ENSLAFG00000030773.1"/>
</dbReference>
<evidence type="ECO:0000256" key="3">
    <source>
        <dbReference type="SAM" id="MobiDB-lite"/>
    </source>
</evidence>
<keyword evidence="8" id="KW-1185">Reference proteome</keyword>
<evidence type="ECO:0000313" key="7">
    <source>
        <dbReference type="Ensembl" id="ENSLAFP00000019299.1"/>
    </source>
</evidence>
<dbReference type="Pfam" id="PF02210">
    <property type="entry name" value="Laminin_G_2"/>
    <property type="match status" value="1"/>
</dbReference>
<dbReference type="eggNOG" id="KOG3544">
    <property type="taxonomic scope" value="Eukaryota"/>
</dbReference>
<protein>
    <recommendedName>
        <fullName evidence="9">Laminin G domain-containing protein</fullName>
    </recommendedName>
</protein>
<dbReference type="AlphaFoldDB" id="G3TUP1"/>
<organism evidence="7 8">
    <name type="scientific">Loxodonta africana</name>
    <name type="common">African elephant</name>
    <dbReference type="NCBI Taxonomy" id="9785"/>
    <lineage>
        <taxon>Eukaryota</taxon>
        <taxon>Metazoa</taxon>
        <taxon>Chordata</taxon>
        <taxon>Craniata</taxon>
        <taxon>Vertebrata</taxon>
        <taxon>Euteleostomi</taxon>
        <taxon>Mammalia</taxon>
        <taxon>Eutheria</taxon>
        <taxon>Afrotheria</taxon>
        <taxon>Proboscidea</taxon>
        <taxon>Elephantidae</taxon>
        <taxon>Loxodonta</taxon>
    </lineage>
</organism>
<dbReference type="SMART" id="SM00210">
    <property type="entry name" value="TSPN"/>
    <property type="match status" value="1"/>
</dbReference>
<feature type="compositionally biased region" description="Acidic residues" evidence="3">
    <location>
        <begin position="390"/>
        <end position="400"/>
    </location>
</feature>
<reference evidence="7 8" key="1">
    <citation type="submission" date="2009-06" db="EMBL/GenBank/DDBJ databases">
        <title>The Genome Sequence of Loxodonta africana (African elephant).</title>
        <authorList>
            <person name="Di Palma F."/>
            <person name="Heiman D."/>
            <person name="Young S."/>
            <person name="Johnson J."/>
            <person name="Lander E.S."/>
            <person name="Lindblad-Toh K."/>
        </authorList>
    </citation>
    <scope>NUCLEOTIDE SEQUENCE [LARGE SCALE GENOMIC DNA]</scope>
    <source>
        <strain evidence="7 8">Isolate ISIS603380</strain>
    </source>
</reference>
<evidence type="ECO:0000256" key="4">
    <source>
        <dbReference type="SAM" id="SignalP"/>
    </source>
</evidence>
<keyword evidence="1 4" id="KW-0732">Signal</keyword>
<dbReference type="STRING" id="9785.ENSLAFP00000019299"/>
<dbReference type="SUPFAM" id="SSF49899">
    <property type="entry name" value="Concanavalin A-like lectins/glucanases"/>
    <property type="match status" value="1"/>
</dbReference>
<feature type="signal peptide" evidence="4">
    <location>
        <begin position="1"/>
        <end position="37"/>
    </location>
</feature>
<reference evidence="7" key="3">
    <citation type="submission" date="2025-09" db="UniProtKB">
        <authorList>
            <consortium name="Ensembl"/>
        </authorList>
    </citation>
    <scope>IDENTIFICATION</scope>
    <source>
        <strain evidence="7">Isolate ISIS603380</strain>
    </source>
</reference>
<reference evidence="7" key="2">
    <citation type="submission" date="2025-08" db="UniProtKB">
        <authorList>
            <consortium name="Ensembl"/>
        </authorList>
    </citation>
    <scope>IDENTIFICATION</scope>
    <source>
        <strain evidence="7">Isolate ISIS603380</strain>
    </source>
</reference>
<evidence type="ECO:0000313" key="8">
    <source>
        <dbReference type="Proteomes" id="UP000007646"/>
    </source>
</evidence>
<dbReference type="InterPro" id="IPR001791">
    <property type="entry name" value="Laminin_G"/>
</dbReference>
<dbReference type="OMA" id="HIPDCET"/>
<keyword evidence="2" id="KW-0677">Repeat</keyword>
<dbReference type="InParanoid" id="G3TUP1"/>
<dbReference type="InterPro" id="IPR048287">
    <property type="entry name" value="TSPN-like_N"/>
</dbReference>
<feature type="compositionally biased region" description="Basic and acidic residues" evidence="3">
    <location>
        <begin position="316"/>
        <end position="326"/>
    </location>
</feature>
<evidence type="ECO:0000259" key="5">
    <source>
        <dbReference type="SMART" id="SM00210"/>
    </source>
</evidence>
<feature type="domain" description="Thrombospondin-like N-terminal" evidence="5">
    <location>
        <begin position="39"/>
        <end position="230"/>
    </location>
</feature>
<dbReference type="GeneTree" id="ENSGT00940000159211"/>
<dbReference type="Proteomes" id="UP000007646">
    <property type="component" value="Unassembled WGS sequence"/>
</dbReference>
<name>G3TUP1_LOXAF</name>
<dbReference type="HOGENOM" id="CLU_033304_0_0_1"/>
<dbReference type="InterPro" id="IPR013320">
    <property type="entry name" value="ConA-like_dom_sf"/>
</dbReference>
<feature type="region of interest" description="Disordered" evidence="3">
    <location>
        <begin position="245"/>
        <end position="266"/>
    </location>
</feature>
<evidence type="ECO:0000256" key="1">
    <source>
        <dbReference type="ARBA" id="ARBA00022729"/>
    </source>
</evidence>
<feature type="compositionally biased region" description="Polar residues" evidence="3">
    <location>
        <begin position="371"/>
        <end position="384"/>
    </location>
</feature>
<feature type="domain" description="Laminin G" evidence="6">
    <location>
        <begin position="98"/>
        <end position="229"/>
    </location>
</feature>
<dbReference type="Gene3D" id="2.60.120.200">
    <property type="match status" value="1"/>
</dbReference>
<evidence type="ECO:0000256" key="2">
    <source>
        <dbReference type="ARBA" id="ARBA00022737"/>
    </source>
</evidence>
<feature type="region of interest" description="Disordered" evidence="3">
    <location>
        <begin position="466"/>
        <end position="485"/>
    </location>
</feature>
<feature type="compositionally biased region" description="Gly residues" evidence="3">
    <location>
        <begin position="475"/>
        <end position="485"/>
    </location>
</feature>
<proteinExistence type="predicted"/>
<feature type="chain" id="PRO_5045231421" description="Laminin G domain-containing protein" evidence="4">
    <location>
        <begin position="38"/>
        <end position="485"/>
    </location>
</feature>
<evidence type="ECO:0008006" key="9">
    <source>
        <dbReference type="Google" id="ProtNLM"/>
    </source>
</evidence>